<feature type="domain" description="PucR C-terminal helix-turn-helix" evidence="2">
    <location>
        <begin position="484"/>
        <end position="541"/>
    </location>
</feature>
<evidence type="ECO:0000313" key="3">
    <source>
        <dbReference type="EMBL" id="QLY30125.1"/>
    </source>
</evidence>
<dbReference type="PANTHER" id="PTHR33744:SF17">
    <property type="entry name" value="CONSERVED PROTEIN"/>
    <property type="match status" value="1"/>
</dbReference>
<accession>A0A7D6ZP48</accession>
<dbReference type="Proteomes" id="UP000515512">
    <property type="component" value="Chromosome"/>
</dbReference>
<dbReference type="Pfam" id="PF13556">
    <property type="entry name" value="HTH_30"/>
    <property type="match status" value="1"/>
</dbReference>
<feature type="domain" description="Purine catabolism PurC-like" evidence="1">
    <location>
        <begin position="5"/>
        <end position="118"/>
    </location>
</feature>
<name>A0A7D6ZP48_9NOCA</name>
<dbReference type="InterPro" id="IPR012914">
    <property type="entry name" value="PucR_dom"/>
</dbReference>
<protein>
    <submittedName>
        <fullName evidence="3">Helix-turn-helix domain-containing protein</fullName>
    </submittedName>
</protein>
<evidence type="ECO:0000313" key="4">
    <source>
        <dbReference type="Proteomes" id="UP000515512"/>
    </source>
</evidence>
<dbReference type="EMBL" id="CP059399">
    <property type="protein sequence ID" value="QLY30125.1"/>
    <property type="molecule type" value="Genomic_DNA"/>
</dbReference>
<dbReference type="InterPro" id="IPR051448">
    <property type="entry name" value="CdaR-like_regulators"/>
</dbReference>
<proteinExistence type="predicted"/>
<gene>
    <name evidence="3" type="ORF">H0264_33955</name>
</gene>
<keyword evidence="4" id="KW-1185">Reference proteome</keyword>
<dbReference type="InterPro" id="IPR042070">
    <property type="entry name" value="PucR_C-HTH_sf"/>
</dbReference>
<dbReference type="Pfam" id="PF07905">
    <property type="entry name" value="PucR"/>
    <property type="match status" value="1"/>
</dbReference>
<dbReference type="InterPro" id="IPR025736">
    <property type="entry name" value="PucR_C-HTH_dom"/>
</dbReference>
<evidence type="ECO:0000259" key="2">
    <source>
        <dbReference type="Pfam" id="PF13556"/>
    </source>
</evidence>
<dbReference type="RefSeq" id="WP_181581324.1">
    <property type="nucleotide sequence ID" value="NZ_CP059399.1"/>
</dbReference>
<dbReference type="PANTHER" id="PTHR33744">
    <property type="entry name" value="CARBOHYDRATE DIACID REGULATOR"/>
    <property type="match status" value="1"/>
</dbReference>
<dbReference type="AlphaFoldDB" id="A0A7D6ZP48"/>
<reference evidence="3 4" key="1">
    <citation type="submission" date="2020-07" db="EMBL/GenBank/DDBJ databases">
        <authorList>
            <person name="Zhuang K."/>
            <person name="Ran Y."/>
        </authorList>
    </citation>
    <scope>NUCLEOTIDE SEQUENCE [LARGE SCALE GENOMIC DNA]</scope>
    <source>
        <strain evidence="3 4">WCH-YHL-001</strain>
    </source>
</reference>
<sequence>MRVRDILEAPQLRMRLLHGDPTALDRPVARVCATDMPDPRPFVTAGALVCTGLVWRSDAPDSDRYVGMLARAGAAGVVAGQALHGHVPDDVVAACERHQLPLLSAPQSVPFSRIIEYLADRAADRRWQRVQSGLDRQRRLLAAVAAGADIAELLTEVAAEQEVSAWILTATGRVVAGTAPLSELDIDRIVTTALTAPMLPAVTGGATRIHQIGHGDRITAWYLAIRPAGNDSGLYGPDLAAVLELYRQRDADRLRLSWELAGNASALFARHSGPAVVAVVCDLHIDTSIGPGPLAGAYGQDAIRSVLHDVLAVATSATPFGSASDRRLTHPESASPGVDVATVEATPHEISDAAGRMLGAAARQVSTALDREGRIVAVVGGTQAGVATELRTRIGRLVSALDGIRIAIGVSAPQPGEALQGAVAAAGAAATAARDGESAVTVRAADIDSAIGLFAAVPGALQHRFAQRVLGPVVEYDARTGAGLLPTLEVFLACEGSWRQAAERMHLHLNTVRYRIGRIEELTGRDLGRLDDRLDLYLAMRTLSGPTASGQGPDDFGNPRRA</sequence>
<dbReference type="KEGG" id="nhu:H0264_33955"/>
<dbReference type="Gene3D" id="1.10.10.2840">
    <property type="entry name" value="PucR C-terminal helix-turn-helix domain"/>
    <property type="match status" value="1"/>
</dbReference>
<organism evidence="3 4">
    <name type="scientific">Nocardia huaxiensis</name>
    <dbReference type="NCBI Taxonomy" id="2755382"/>
    <lineage>
        <taxon>Bacteria</taxon>
        <taxon>Bacillati</taxon>
        <taxon>Actinomycetota</taxon>
        <taxon>Actinomycetes</taxon>
        <taxon>Mycobacteriales</taxon>
        <taxon>Nocardiaceae</taxon>
        <taxon>Nocardia</taxon>
    </lineage>
</organism>
<evidence type="ECO:0000259" key="1">
    <source>
        <dbReference type="Pfam" id="PF07905"/>
    </source>
</evidence>